<evidence type="ECO:0000313" key="2">
    <source>
        <dbReference type="EMBL" id="OAY21180.1"/>
    </source>
</evidence>
<dbReference type="InterPro" id="IPR052147">
    <property type="entry name" value="PP2-like/Lectin"/>
</dbReference>
<dbReference type="PANTHER" id="PTHR48478:SF1">
    <property type="entry name" value="LECTIN-LIKE"/>
    <property type="match status" value="1"/>
</dbReference>
<organism evidence="2">
    <name type="scientific">Manihot esculenta</name>
    <name type="common">Cassava</name>
    <name type="synonym">Jatropha manihot</name>
    <dbReference type="NCBI Taxonomy" id="3983"/>
    <lineage>
        <taxon>Eukaryota</taxon>
        <taxon>Viridiplantae</taxon>
        <taxon>Streptophyta</taxon>
        <taxon>Embryophyta</taxon>
        <taxon>Tracheophyta</taxon>
        <taxon>Spermatophyta</taxon>
        <taxon>Magnoliopsida</taxon>
        <taxon>eudicotyledons</taxon>
        <taxon>Gunneridae</taxon>
        <taxon>Pentapetalae</taxon>
        <taxon>rosids</taxon>
        <taxon>fabids</taxon>
        <taxon>Malpighiales</taxon>
        <taxon>Euphorbiaceae</taxon>
        <taxon>Crotonoideae</taxon>
        <taxon>Manihoteae</taxon>
        <taxon>Manihot</taxon>
    </lineage>
</organism>
<accession>A0A199U8W4</accession>
<reference evidence="2" key="1">
    <citation type="submission" date="2016-02" db="EMBL/GenBank/DDBJ databases">
        <title>WGS assembly of Manihot esculenta.</title>
        <authorList>
            <person name="Bredeson J.V."/>
            <person name="Prochnik S.E."/>
            <person name="Lyons J.B."/>
            <person name="Schmutz J."/>
            <person name="Grimwood J."/>
            <person name="Vrebalov J."/>
            <person name="Bart R.S."/>
            <person name="Amuge T."/>
            <person name="Ferguson M.E."/>
            <person name="Green R."/>
            <person name="Putnam N."/>
            <person name="Stites J."/>
            <person name="Rounsley S."/>
            <person name="Rokhsar D.S."/>
        </authorList>
    </citation>
    <scope>NUCLEOTIDE SEQUENCE [LARGE SCALE GENOMIC DNA]</scope>
    <source>
        <tissue evidence="2">Leaf</tissue>
    </source>
</reference>
<feature type="compositionally biased region" description="Basic and acidic residues" evidence="1">
    <location>
        <begin position="24"/>
        <end position="37"/>
    </location>
</feature>
<dbReference type="InterPro" id="IPR025886">
    <property type="entry name" value="PP2-like"/>
</dbReference>
<dbReference type="Pfam" id="PF14299">
    <property type="entry name" value="PP2"/>
    <property type="match status" value="1"/>
</dbReference>
<name>A0A199U8W4_MANES</name>
<evidence type="ECO:0000256" key="1">
    <source>
        <dbReference type="SAM" id="MobiDB-lite"/>
    </source>
</evidence>
<gene>
    <name evidence="2" type="ORF">MANES_S111000</name>
</gene>
<protein>
    <recommendedName>
        <fullName evidence="3">Phloem protein 2</fullName>
    </recommendedName>
</protein>
<proteinExistence type="predicted"/>
<dbReference type="AlphaFoldDB" id="A0A199U8W4"/>
<dbReference type="EMBL" id="KV452379">
    <property type="protein sequence ID" value="OAY21180.1"/>
    <property type="molecule type" value="Genomic_DNA"/>
</dbReference>
<dbReference type="STRING" id="3983.A0A199U8W4"/>
<sequence length="271" mass="31462">MGASQSQASEEACHNQPQDTEEATEIKLSETKSKTEENAAEPQPQTKSEEKARNVMISDTNSKRVLEIKLPYNYESLLREVDSPVDRSSTEKLYHQLCTGVFLNQKKRKYWIERMSNSNCFFLFARDLSITWAEDSRFWHWPYIHETSDISIDVAELLNVCWLEVHGKFDTTELSPGVLYEVAFVIMLKDPAYGWEVPVYFRLTLPNGIKQERKEILMTKPRVQWIEIPVGEFIPSQENCGEMEISMFEYSGVKWKRGLVVKGVIIRPKHC</sequence>
<feature type="region of interest" description="Disordered" evidence="1">
    <location>
        <begin position="1"/>
        <end position="56"/>
    </location>
</feature>
<dbReference type="GO" id="GO:0030246">
    <property type="term" value="F:carbohydrate binding"/>
    <property type="evidence" value="ECO:0007669"/>
    <property type="project" value="InterPro"/>
</dbReference>
<evidence type="ECO:0008006" key="3">
    <source>
        <dbReference type="Google" id="ProtNLM"/>
    </source>
</evidence>
<dbReference type="PANTHER" id="PTHR48478">
    <property type="entry name" value="LECTIN-LIKE"/>
    <property type="match status" value="1"/>
</dbReference>